<name>A0A428YII2_KIBAR</name>
<accession>A0A428YII2</accession>
<feature type="compositionally biased region" description="Low complexity" evidence="1">
    <location>
        <begin position="368"/>
        <end position="405"/>
    </location>
</feature>
<evidence type="ECO:0000313" key="3">
    <source>
        <dbReference type="Proteomes" id="UP000287547"/>
    </source>
</evidence>
<dbReference type="EMBL" id="QHKI01000084">
    <property type="protein sequence ID" value="RSM67403.1"/>
    <property type="molecule type" value="Genomic_DNA"/>
</dbReference>
<feature type="compositionally biased region" description="Pro residues" evidence="1">
    <location>
        <begin position="358"/>
        <end position="367"/>
    </location>
</feature>
<organism evidence="2 3">
    <name type="scientific">Kibdelosporangium aridum</name>
    <dbReference type="NCBI Taxonomy" id="2030"/>
    <lineage>
        <taxon>Bacteria</taxon>
        <taxon>Bacillati</taxon>
        <taxon>Actinomycetota</taxon>
        <taxon>Actinomycetes</taxon>
        <taxon>Pseudonocardiales</taxon>
        <taxon>Pseudonocardiaceae</taxon>
        <taxon>Kibdelosporangium</taxon>
    </lineage>
</organism>
<reference evidence="2 3" key="1">
    <citation type="submission" date="2018-05" db="EMBL/GenBank/DDBJ databases">
        <title>Evolution of GPA BGCs.</title>
        <authorList>
            <person name="Waglechner N."/>
            <person name="Wright G.D."/>
        </authorList>
    </citation>
    <scope>NUCLEOTIDE SEQUENCE [LARGE SCALE GENOMIC DNA]</scope>
    <source>
        <strain evidence="2 3">A82846</strain>
    </source>
</reference>
<sequence>MTVGDALAAPIKQAIVEPNTDGRDSSDVPINDAKWFTDFMSGEMGGLYNIWCGNPCADPQLQYGTANKVRAMNAEGTPELTSLKELMGINWGLIADARSRFESLKAAATAASQSTTNGVNGIHSSWPDKAGAAAADKFNELAKPITEFGGTCDAIAKAADGLIKVSKQPVMDIGQYQNQPNISNMINKYRGINFGDKRRLIENVDKARLLGREGANWDTVENDWDGSGTGPISPADLRSTPGLVDINADHSGEIWADSFIREMDEFGFHYRNAMVSFRQLIENAYKAVGDGMTAFAQAMRANTTMFDALQAPGTGGGGDPKNPGQGGPKDTDTGGGGPKDTGGGYNGGPGDTGGGYQQPPPPPPPQTVDPTTDPSATDPTATDPSATDPNDPNNPNGTDPTQTPDGGAGKGTGGETVTIDEGGKKISVTSPDGQGHVKVTVDDGSGNPKTYDMDFSQPAGTPGAPGTPSTGTPGQSQPVLGPDGQPVLGPDGQPVQTMPAPAEGDPTAEVLKPGPDGKIVLEDGNVTITAEHPPGQPDVVKLTVDDGTGEPTTYTLDYSDPTNPQVGQAEPAVATLDGQPAAEARQAAAAQAQGFGGSFETDAPRQDFAGAGVGGTSEASFGGGSGSEQPLPSVAGSDQPVQTTSTQAVADFGGGGDGGFADSSWSTQGDLLSGNDDYNQVAPAAGEAGLAALPDDGGQPNANQATGSAMGGMPMMGGMGAGGGGGDAERSGGQWSVTGDLFADENEPARIAGVLDEDVR</sequence>
<feature type="region of interest" description="Disordered" evidence="1">
    <location>
        <begin position="308"/>
        <end position="518"/>
    </location>
</feature>
<feature type="compositionally biased region" description="Gly residues" evidence="1">
    <location>
        <begin position="611"/>
        <end position="626"/>
    </location>
</feature>
<feature type="compositionally biased region" description="Polar residues" evidence="1">
    <location>
        <begin position="639"/>
        <end position="648"/>
    </location>
</feature>
<dbReference type="AlphaFoldDB" id="A0A428YII2"/>
<evidence type="ECO:0000256" key="1">
    <source>
        <dbReference type="SAM" id="MobiDB-lite"/>
    </source>
</evidence>
<protein>
    <recommendedName>
        <fullName evidence="4">WXG100 family type VII secretion target</fullName>
    </recommendedName>
</protein>
<feature type="compositionally biased region" description="Polar residues" evidence="1">
    <location>
        <begin position="550"/>
        <end position="566"/>
    </location>
</feature>
<feature type="compositionally biased region" description="Gly residues" evidence="1">
    <location>
        <begin position="313"/>
        <end position="356"/>
    </location>
</feature>
<evidence type="ECO:0000313" key="2">
    <source>
        <dbReference type="EMBL" id="RSM67403.1"/>
    </source>
</evidence>
<dbReference type="Proteomes" id="UP000287547">
    <property type="component" value="Unassembled WGS sequence"/>
</dbReference>
<feature type="compositionally biased region" description="Gly residues" evidence="1">
    <location>
        <begin position="714"/>
        <end position="726"/>
    </location>
</feature>
<evidence type="ECO:0008006" key="4">
    <source>
        <dbReference type="Google" id="ProtNLM"/>
    </source>
</evidence>
<gene>
    <name evidence="2" type="ORF">DMH04_49020</name>
</gene>
<feature type="compositionally biased region" description="Low complexity" evidence="1">
    <location>
        <begin position="682"/>
        <end position="698"/>
    </location>
</feature>
<proteinExistence type="predicted"/>
<feature type="compositionally biased region" description="Low complexity" evidence="1">
    <location>
        <begin position="578"/>
        <end position="593"/>
    </location>
</feature>
<feature type="region of interest" description="Disordered" evidence="1">
    <location>
        <begin position="546"/>
        <end position="744"/>
    </location>
</feature>
<comment type="caution">
    <text evidence="2">The sequence shown here is derived from an EMBL/GenBank/DDBJ whole genome shotgun (WGS) entry which is preliminary data.</text>
</comment>
<feature type="compositionally biased region" description="Low complexity" evidence="1">
    <location>
        <begin position="456"/>
        <end position="478"/>
    </location>
</feature>